<dbReference type="EMBL" id="JAWRVG010000043">
    <property type="protein sequence ID" value="KAK4065209.1"/>
    <property type="molecule type" value="Genomic_DNA"/>
</dbReference>
<keyword evidence="3" id="KW-1185">Reference proteome</keyword>
<dbReference type="GeneID" id="87923422"/>
<accession>A0AAE1I9S5</accession>
<organism evidence="2 3">
    <name type="scientific">Trichoderma aggressivum f. europaeum</name>
    <dbReference type="NCBI Taxonomy" id="173218"/>
    <lineage>
        <taxon>Eukaryota</taxon>
        <taxon>Fungi</taxon>
        <taxon>Dikarya</taxon>
        <taxon>Ascomycota</taxon>
        <taxon>Pezizomycotina</taxon>
        <taxon>Sordariomycetes</taxon>
        <taxon>Hypocreomycetidae</taxon>
        <taxon>Hypocreales</taxon>
        <taxon>Hypocreaceae</taxon>
        <taxon>Trichoderma</taxon>
    </lineage>
</organism>
<feature type="region of interest" description="Disordered" evidence="1">
    <location>
        <begin position="1"/>
        <end position="25"/>
    </location>
</feature>
<sequence length="163" mass="17481">MPEDALHPAPQPQQRSRPTNQATESPNLIAIGSAQGGAAEPNIGLLLHSRRLRLAPAQSSELPDAFFFRPHRQSQSRVGPGSTCGDETPSTKGLGVTAVANKLPEREHATVSSHSSTTMMQTVNYCISPSSIIHLANTPPTIKEKGMTLMCLTTNDHHLGSLW</sequence>
<comment type="caution">
    <text evidence="2">The sequence shown here is derived from an EMBL/GenBank/DDBJ whole genome shotgun (WGS) entry which is preliminary data.</text>
</comment>
<proteinExistence type="predicted"/>
<reference evidence="2" key="1">
    <citation type="submission" date="2023-11" db="EMBL/GenBank/DDBJ databases">
        <title>The genome sequences of three competitors of mushroom-forming fungi.</title>
        <authorList>
            <person name="Beijen E."/>
            <person name="Ohm R.A."/>
        </authorList>
    </citation>
    <scope>NUCLEOTIDE SEQUENCE</scope>
    <source>
        <strain evidence="2">CBS 100526</strain>
    </source>
</reference>
<evidence type="ECO:0000256" key="1">
    <source>
        <dbReference type="SAM" id="MobiDB-lite"/>
    </source>
</evidence>
<name>A0AAE1I9S5_9HYPO</name>
<gene>
    <name evidence="2" type="ORF">Triagg1_8648</name>
</gene>
<evidence type="ECO:0000313" key="2">
    <source>
        <dbReference type="EMBL" id="KAK4065209.1"/>
    </source>
</evidence>
<evidence type="ECO:0000313" key="3">
    <source>
        <dbReference type="Proteomes" id="UP001273209"/>
    </source>
</evidence>
<protein>
    <submittedName>
        <fullName evidence="2">Uncharacterized protein</fullName>
    </submittedName>
</protein>
<dbReference type="AlphaFoldDB" id="A0AAE1I9S5"/>
<dbReference type="Proteomes" id="UP001273209">
    <property type="component" value="Unassembled WGS sequence"/>
</dbReference>
<dbReference type="RefSeq" id="XP_062752458.1">
    <property type="nucleotide sequence ID" value="XM_062903518.1"/>
</dbReference>
<feature type="compositionally biased region" description="Polar residues" evidence="1">
    <location>
        <begin position="12"/>
        <end position="25"/>
    </location>
</feature>
<feature type="region of interest" description="Disordered" evidence="1">
    <location>
        <begin position="68"/>
        <end position="93"/>
    </location>
</feature>